<evidence type="ECO:0000313" key="2">
    <source>
        <dbReference type="Proteomes" id="UP000008983"/>
    </source>
</evidence>
<dbReference type="EMBL" id="GL983925">
    <property type="protein sequence ID" value="EGR30977.1"/>
    <property type="molecule type" value="Genomic_DNA"/>
</dbReference>
<dbReference type="RefSeq" id="XP_004034463.1">
    <property type="nucleotide sequence ID" value="XM_004034415.1"/>
</dbReference>
<evidence type="ECO:0000313" key="1">
    <source>
        <dbReference type="EMBL" id="EGR30977.1"/>
    </source>
</evidence>
<gene>
    <name evidence="1" type="ORF">IMG5_119930</name>
</gene>
<proteinExistence type="predicted"/>
<protein>
    <submittedName>
        <fullName evidence="1">Uncharacterized protein</fullName>
    </submittedName>
</protein>
<dbReference type="Proteomes" id="UP000008983">
    <property type="component" value="Unassembled WGS sequence"/>
</dbReference>
<dbReference type="InParanoid" id="G0QUX2"/>
<organism evidence="1 2">
    <name type="scientific">Ichthyophthirius multifiliis</name>
    <name type="common">White spot disease agent</name>
    <name type="synonym">Ich</name>
    <dbReference type="NCBI Taxonomy" id="5932"/>
    <lineage>
        <taxon>Eukaryota</taxon>
        <taxon>Sar</taxon>
        <taxon>Alveolata</taxon>
        <taxon>Ciliophora</taxon>
        <taxon>Intramacronucleata</taxon>
        <taxon>Oligohymenophorea</taxon>
        <taxon>Hymenostomatida</taxon>
        <taxon>Ophryoglenina</taxon>
        <taxon>Ichthyophthirius</taxon>
    </lineage>
</organism>
<keyword evidence="2" id="KW-1185">Reference proteome</keyword>
<accession>G0QUX2</accession>
<dbReference type="AlphaFoldDB" id="G0QUX2"/>
<dbReference type="GeneID" id="14907102"/>
<feature type="non-terminal residue" evidence="1">
    <location>
        <position position="1"/>
    </location>
</feature>
<reference evidence="1 2" key="1">
    <citation type="submission" date="2011-07" db="EMBL/GenBank/DDBJ databases">
        <authorList>
            <person name="Coyne R."/>
            <person name="Brami D."/>
            <person name="Johnson J."/>
            <person name="Hostetler J."/>
            <person name="Hannick L."/>
            <person name="Clark T."/>
            <person name="Cassidy-Hanley D."/>
            <person name="Inman J."/>
        </authorList>
    </citation>
    <scope>NUCLEOTIDE SEQUENCE [LARGE SCALE GENOMIC DNA]</scope>
    <source>
        <strain evidence="1 2">G5</strain>
    </source>
</reference>
<name>G0QUX2_ICHMU</name>
<sequence>SIKNIKDLYEKIIEEFNQQLTKQSQQGQWDDLPEEVIDNLINLWKKNLDEKNVFEETADLQYNVDKTDQSTQIRTISSNQQKNQQKINLKDNTVNQIMSTIQNNNQLNSEPHKKVKLNTQELSQLQQQTQSVAILGQEDIKQEHTGQQSSPFFGIQKDQEQSSTFTLNQNEQLQSHQKIGFQKYNLNQELTTSPTQALNLIKQQSKNKIAKQNFLQNVKLEDNIENEIGENQEEKEERWIVK</sequence>